<dbReference type="EMBL" id="LNIX01000068">
    <property type="protein sequence ID" value="OXA36918.1"/>
    <property type="molecule type" value="Genomic_DNA"/>
</dbReference>
<comment type="caution">
    <text evidence="2">The sequence shown here is derived from an EMBL/GenBank/DDBJ whole genome shotgun (WGS) entry which is preliminary data.</text>
</comment>
<gene>
    <name evidence="2" type="ORF">Fcan01_28303</name>
</gene>
<dbReference type="Proteomes" id="UP000198287">
    <property type="component" value="Unassembled WGS sequence"/>
</dbReference>
<keyword evidence="3" id="KW-1185">Reference proteome</keyword>
<keyword evidence="1" id="KW-0812">Transmembrane</keyword>
<evidence type="ECO:0000256" key="1">
    <source>
        <dbReference type="SAM" id="Phobius"/>
    </source>
</evidence>
<evidence type="ECO:0000313" key="3">
    <source>
        <dbReference type="Proteomes" id="UP000198287"/>
    </source>
</evidence>
<feature type="transmembrane region" description="Helical" evidence="1">
    <location>
        <begin position="184"/>
        <end position="203"/>
    </location>
</feature>
<organism evidence="2 3">
    <name type="scientific">Folsomia candida</name>
    <name type="common">Springtail</name>
    <dbReference type="NCBI Taxonomy" id="158441"/>
    <lineage>
        <taxon>Eukaryota</taxon>
        <taxon>Metazoa</taxon>
        <taxon>Ecdysozoa</taxon>
        <taxon>Arthropoda</taxon>
        <taxon>Hexapoda</taxon>
        <taxon>Collembola</taxon>
        <taxon>Entomobryomorpha</taxon>
        <taxon>Isotomoidea</taxon>
        <taxon>Isotomidae</taxon>
        <taxon>Proisotominae</taxon>
        <taxon>Folsomia</taxon>
    </lineage>
</organism>
<dbReference type="AlphaFoldDB" id="A0A226CWN1"/>
<sequence length="207" mass="23849">MECFYYIEDAADKNNPDWIEVANQSVSLNDFITYTILSGGEYANLIMTDLDVLWIYGSTPSEMQLVWHRARLQRGVTGVNWAMASNRFTLFTFRGGTTIYPKDIKICHYQVGVLSSSDWLYNMSFPMKVYGKSKYFFFGKGRTLYNSGNHQIVLIGSQSYSFLSCYGIQKDNSYKAFSDPFDRYIWFFIITVVLIFTVIRALIASPT</sequence>
<keyword evidence="1" id="KW-0472">Membrane</keyword>
<reference evidence="2 3" key="1">
    <citation type="submission" date="2015-12" db="EMBL/GenBank/DDBJ databases">
        <title>The genome of Folsomia candida.</title>
        <authorList>
            <person name="Faddeeva A."/>
            <person name="Derks M.F."/>
            <person name="Anvar Y."/>
            <person name="Smit S."/>
            <person name="Van Straalen N."/>
            <person name="Roelofs D."/>
        </authorList>
    </citation>
    <scope>NUCLEOTIDE SEQUENCE [LARGE SCALE GENOMIC DNA]</scope>
    <source>
        <strain evidence="2 3">VU population</strain>
        <tissue evidence="2">Whole body</tissue>
    </source>
</reference>
<keyword evidence="1" id="KW-1133">Transmembrane helix</keyword>
<proteinExistence type="predicted"/>
<name>A0A226CWN1_FOLCA</name>
<accession>A0A226CWN1</accession>
<protein>
    <submittedName>
        <fullName evidence="2">Uncharacterized protein</fullName>
    </submittedName>
</protein>
<evidence type="ECO:0000313" key="2">
    <source>
        <dbReference type="EMBL" id="OXA36918.1"/>
    </source>
</evidence>